<evidence type="ECO:0000313" key="2">
    <source>
        <dbReference type="EMBL" id="KAK6296463.1"/>
    </source>
</evidence>
<dbReference type="AlphaFoldDB" id="A0AAN8QH64"/>
<accession>A0AAN8QH64</accession>
<comment type="caution">
    <text evidence="2">The sequence shown here is derived from an EMBL/GenBank/DDBJ whole genome shotgun (WGS) entry which is preliminary data.</text>
</comment>
<organism evidence="2 3">
    <name type="scientific">Coregonus suidteri</name>
    <dbReference type="NCBI Taxonomy" id="861788"/>
    <lineage>
        <taxon>Eukaryota</taxon>
        <taxon>Metazoa</taxon>
        <taxon>Chordata</taxon>
        <taxon>Craniata</taxon>
        <taxon>Vertebrata</taxon>
        <taxon>Euteleostomi</taxon>
        <taxon>Actinopterygii</taxon>
        <taxon>Neopterygii</taxon>
        <taxon>Teleostei</taxon>
        <taxon>Protacanthopterygii</taxon>
        <taxon>Salmoniformes</taxon>
        <taxon>Salmonidae</taxon>
        <taxon>Coregoninae</taxon>
        <taxon>Coregonus</taxon>
    </lineage>
</organism>
<reference evidence="2 3" key="1">
    <citation type="submission" date="2021-04" db="EMBL/GenBank/DDBJ databases">
        <authorList>
            <person name="De Guttry C."/>
            <person name="Zahm M."/>
            <person name="Klopp C."/>
            <person name="Cabau C."/>
            <person name="Louis A."/>
            <person name="Berthelot C."/>
            <person name="Parey E."/>
            <person name="Roest Crollius H."/>
            <person name="Montfort J."/>
            <person name="Robinson-Rechavi M."/>
            <person name="Bucao C."/>
            <person name="Bouchez O."/>
            <person name="Gislard M."/>
            <person name="Lluch J."/>
            <person name="Milhes M."/>
            <person name="Lampietro C."/>
            <person name="Lopez Roques C."/>
            <person name="Donnadieu C."/>
            <person name="Braasch I."/>
            <person name="Desvignes T."/>
            <person name="Postlethwait J."/>
            <person name="Bobe J."/>
            <person name="Wedekind C."/>
            <person name="Guiguen Y."/>
        </authorList>
    </citation>
    <scope>NUCLEOTIDE SEQUENCE [LARGE SCALE GENOMIC DNA]</scope>
    <source>
        <strain evidence="2">Cs_M1</strain>
        <tissue evidence="2">Blood</tissue>
    </source>
</reference>
<feature type="compositionally biased region" description="Basic and acidic residues" evidence="1">
    <location>
        <begin position="1"/>
        <end position="13"/>
    </location>
</feature>
<sequence>MTALERKRGRDLRGQQVFLRPERDRSSNPDRPTTVMMRAVCRAEGSTRQRLGEEVVFLKVSGLIGFMCQQLLFKDI</sequence>
<dbReference type="EMBL" id="JAGTTL010000032">
    <property type="protein sequence ID" value="KAK6296463.1"/>
    <property type="molecule type" value="Genomic_DNA"/>
</dbReference>
<evidence type="ECO:0000256" key="1">
    <source>
        <dbReference type="SAM" id="MobiDB-lite"/>
    </source>
</evidence>
<protein>
    <submittedName>
        <fullName evidence="2">Uncharacterized protein</fullName>
    </submittedName>
</protein>
<feature type="region of interest" description="Disordered" evidence="1">
    <location>
        <begin position="1"/>
        <end position="33"/>
    </location>
</feature>
<keyword evidence="3" id="KW-1185">Reference proteome</keyword>
<gene>
    <name evidence="2" type="ORF">J4Q44_G00326050</name>
</gene>
<evidence type="ECO:0000313" key="3">
    <source>
        <dbReference type="Proteomes" id="UP001356427"/>
    </source>
</evidence>
<proteinExistence type="predicted"/>
<dbReference type="Proteomes" id="UP001356427">
    <property type="component" value="Unassembled WGS sequence"/>
</dbReference>
<name>A0AAN8QH64_9TELE</name>